<evidence type="ECO:0000256" key="7">
    <source>
        <dbReference type="ARBA" id="ARBA00022989"/>
    </source>
</evidence>
<evidence type="ECO:0000256" key="4">
    <source>
        <dbReference type="ARBA" id="ARBA00022617"/>
    </source>
</evidence>
<keyword evidence="11 14" id="KW-0472">Membrane</keyword>
<dbReference type="InterPro" id="IPR036396">
    <property type="entry name" value="Cyt_P450_sf"/>
</dbReference>
<dbReference type="InterPro" id="IPR017972">
    <property type="entry name" value="Cyt_P450_CS"/>
</dbReference>
<dbReference type="SUPFAM" id="SSF48264">
    <property type="entry name" value="Cytochrome P450"/>
    <property type="match status" value="1"/>
</dbReference>
<dbReference type="GO" id="GO:0020037">
    <property type="term" value="F:heme binding"/>
    <property type="evidence" value="ECO:0007669"/>
    <property type="project" value="InterPro"/>
</dbReference>
<reference evidence="15 16" key="1">
    <citation type="journal article" date="2023" name="Hortic Res">
        <title>Pangenome of water caltrop reveals structural variations and asymmetric subgenome divergence after allopolyploidization.</title>
        <authorList>
            <person name="Zhang X."/>
            <person name="Chen Y."/>
            <person name="Wang L."/>
            <person name="Yuan Y."/>
            <person name="Fang M."/>
            <person name="Shi L."/>
            <person name="Lu R."/>
            <person name="Comes H.P."/>
            <person name="Ma Y."/>
            <person name="Chen Y."/>
            <person name="Huang G."/>
            <person name="Zhou Y."/>
            <person name="Zheng Z."/>
            <person name="Qiu Y."/>
        </authorList>
    </citation>
    <scope>NUCLEOTIDE SEQUENCE [LARGE SCALE GENOMIC DNA]</scope>
    <source>
        <strain evidence="15">F231</strain>
    </source>
</reference>
<gene>
    <name evidence="15" type="ORF">SAY86_026268</name>
</gene>
<evidence type="ECO:0008006" key="17">
    <source>
        <dbReference type="Google" id="ProtNLM"/>
    </source>
</evidence>
<sequence length="548" mass="61745">MADHHQPQHQSLPILSAVSLCLMVVTLSVVMVRMVVVRLWWRPRRTEAYFSRQGIRGPAYRFLTGNAREIEEMMVKASSKPIQPPSSPHNILPRVLPFYHHWKKIYGAAFLVWFGPTARLTVSDPELIREVLVSKPDLYEKVEPHPLVKELEGDGLLSLRGEKWALHRRIVSPAFLVENLKLLVPAMLTSAVNMLDKWEERSRTRGDGGDSDVEIEVSEWFQTLMEDVICRAAFGSESHEDAKLIFQLQSQQMALAAEAFQKIFIPGYRYLPFKRNVKSWILDRTIRRSLKKLVHCRKVQEDMRGMKDNHVNNGGRCRRELLGVMIDEGLSSGCMDEGEIVEECKTFFFAGKQTTSNLLTWTTVVLAMHPSWQDVAREEVLTVCGARGSLPSKDHVPKLKKLTMIINESLRLYPPAIAMIRRATSNVCLGGCKIPQGTELLIPVLAVHHDQAVWGSDAIEFNPARFSNDSAGSRGRPGAFIPFGLGVRTCIGQNLALLQAKLTLALMLQRFSFRLAPSYRHAPTVLMMLHPQYGAPIVFTKLGGDPPT</sequence>
<keyword evidence="16" id="KW-1185">Reference proteome</keyword>
<keyword evidence="9 12" id="KW-0408">Iron</keyword>
<dbReference type="InterPro" id="IPR050665">
    <property type="entry name" value="Cytochrome_P450_Monooxygen"/>
</dbReference>
<dbReference type="Gene3D" id="1.10.630.10">
    <property type="entry name" value="Cytochrome P450"/>
    <property type="match status" value="1"/>
</dbReference>
<evidence type="ECO:0000313" key="15">
    <source>
        <dbReference type="EMBL" id="KAK4765178.1"/>
    </source>
</evidence>
<dbReference type="Proteomes" id="UP001346149">
    <property type="component" value="Unassembled WGS sequence"/>
</dbReference>
<evidence type="ECO:0000256" key="1">
    <source>
        <dbReference type="ARBA" id="ARBA00001971"/>
    </source>
</evidence>
<dbReference type="AlphaFoldDB" id="A0AAN7KAK5"/>
<evidence type="ECO:0000256" key="10">
    <source>
        <dbReference type="ARBA" id="ARBA00023033"/>
    </source>
</evidence>
<proteinExistence type="inferred from homology"/>
<dbReference type="GO" id="GO:0004497">
    <property type="term" value="F:monooxygenase activity"/>
    <property type="evidence" value="ECO:0007669"/>
    <property type="project" value="UniProtKB-KW"/>
</dbReference>
<evidence type="ECO:0000256" key="8">
    <source>
        <dbReference type="ARBA" id="ARBA00023002"/>
    </source>
</evidence>
<dbReference type="InterPro" id="IPR002401">
    <property type="entry name" value="Cyt_P450_E_grp-I"/>
</dbReference>
<evidence type="ECO:0000256" key="6">
    <source>
        <dbReference type="ARBA" id="ARBA00022723"/>
    </source>
</evidence>
<name>A0AAN7KAK5_TRANT</name>
<evidence type="ECO:0000256" key="13">
    <source>
        <dbReference type="RuleBase" id="RU000461"/>
    </source>
</evidence>
<feature type="binding site" description="axial binding residue" evidence="12">
    <location>
        <position position="490"/>
    </location>
    <ligand>
        <name>heme</name>
        <dbReference type="ChEBI" id="CHEBI:30413"/>
    </ligand>
    <ligandPart>
        <name>Fe</name>
        <dbReference type="ChEBI" id="CHEBI:18248"/>
    </ligandPart>
</feature>
<dbReference type="InterPro" id="IPR001128">
    <property type="entry name" value="Cyt_P450"/>
</dbReference>
<organism evidence="15 16">
    <name type="scientific">Trapa natans</name>
    <name type="common">Water chestnut</name>
    <dbReference type="NCBI Taxonomy" id="22666"/>
    <lineage>
        <taxon>Eukaryota</taxon>
        <taxon>Viridiplantae</taxon>
        <taxon>Streptophyta</taxon>
        <taxon>Embryophyta</taxon>
        <taxon>Tracheophyta</taxon>
        <taxon>Spermatophyta</taxon>
        <taxon>Magnoliopsida</taxon>
        <taxon>eudicotyledons</taxon>
        <taxon>Gunneridae</taxon>
        <taxon>Pentapetalae</taxon>
        <taxon>rosids</taxon>
        <taxon>malvids</taxon>
        <taxon>Myrtales</taxon>
        <taxon>Lythraceae</taxon>
        <taxon>Trapa</taxon>
    </lineage>
</organism>
<evidence type="ECO:0000256" key="9">
    <source>
        <dbReference type="ARBA" id="ARBA00023004"/>
    </source>
</evidence>
<dbReference type="PANTHER" id="PTHR24282:SF224">
    <property type="entry name" value="CYTOCHROME P450 734A1"/>
    <property type="match status" value="1"/>
</dbReference>
<comment type="cofactor">
    <cofactor evidence="1 12">
        <name>heme</name>
        <dbReference type="ChEBI" id="CHEBI:30413"/>
    </cofactor>
</comment>
<evidence type="ECO:0000256" key="2">
    <source>
        <dbReference type="ARBA" id="ARBA00004167"/>
    </source>
</evidence>
<evidence type="ECO:0000256" key="3">
    <source>
        <dbReference type="ARBA" id="ARBA00010617"/>
    </source>
</evidence>
<feature type="transmembrane region" description="Helical" evidence="14">
    <location>
        <begin position="12"/>
        <end position="36"/>
    </location>
</feature>
<comment type="subcellular location">
    <subcellularLocation>
        <location evidence="2">Membrane</location>
        <topology evidence="2">Single-pass membrane protein</topology>
    </subcellularLocation>
</comment>
<dbReference type="GO" id="GO:0016020">
    <property type="term" value="C:membrane"/>
    <property type="evidence" value="ECO:0007669"/>
    <property type="project" value="UniProtKB-SubCell"/>
</dbReference>
<keyword evidence="4 12" id="KW-0349">Heme</keyword>
<dbReference type="Pfam" id="PF00067">
    <property type="entry name" value="p450"/>
    <property type="match status" value="1"/>
</dbReference>
<comment type="caution">
    <text evidence="15">The sequence shown here is derived from an EMBL/GenBank/DDBJ whole genome shotgun (WGS) entry which is preliminary data.</text>
</comment>
<keyword evidence="7 14" id="KW-1133">Transmembrane helix</keyword>
<dbReference type="GO" id="GO:0016131">
    <property type="term" value="P:brassinosteroid metabolic process"/>
    <property type="evidence" value="ECO:0007669"/>
    <property type="project" value="TreeGrafter"/>
</dbReference>
<dbReference type="PROSITE" id="PS00086">
    <property type="entry name" value="CYTOCHROME_P450"/>
    <property type="match status" value="1"/>
</dbReference>
<evidence type="ECO:0000256" key="5">
    <source>
        <dbReference type="ARBA" id="ARBA00022692"/>
    </source>
</evidence>
<dbReference type="GO" id="GO:0016705">
    <property type="term" value="F:oxidoreductase activity, acting on paired donors, with incorporation or reduction of molecular oxygen"/>
    <property type="evidence" value="ECO:0007669"/>
    <property type="project" value="InterPro"/>
</dbReference>
<dbReference type="PRINTS" id="PR00463">
    <property type="entry name" value="EP450I"/>
</dbReference>
<dbReference type="GO" id="GO:0005506">
    <property type="term" value="F:iron ion binding"/>
    <property type="evidence" value="ECO:0007669"/>
    <property type="project" value="InterPro"/>
</dbReference>
<evidence type="ECO:0000256" key="12">
    <source>
        <dbReference type="PIRSR" id="PIRSR602401-1"/>
    </source>
</evidence>
<comment type="similarity">
    <text evidence="3 13">Belongs to the cytochrome P450 family.</text>
</comment>
<dbReference type="EMBL" id="JAXQNO010000023">
    <property type="protein sequence ID" value="KAK4765178.1"/>
    <property type="molecule type" value="Genomic_DNA"/>
</dbReference>
<keyword evidence="6 12" id="KW-0479">Metal-binding</keyword>
<evidence type="ECO:0000256" key="11">
    <source>
        <dbReference type="ARBA" id="ARBA00023136"/>
    </source>
</evidence>
<dbReference type="PRINTS" id="PR00385">
    <property type="entry name" value="P450"/>
</dbReference>
<dbReference type="FunFam" id="1.10.630.10:FF:000029">
    <property type="entry name" value="Cytochrome P450 734A1"/>
    <property type="match status" value="1"/>
</dbReference>
<dbReference type="GO" id="GO:0010268">
    <property type="term" value="P:brassinosteroid homeostasis"/>
    <property type="evidence" value="ECO:0007669"/>
    <property type="project" value="TreeGrafter"/>
</dbReference>
<evidence type="ECO:0000256" key="14">
    <source>
        <dbReference type="SAM" id="Phobius"/>
    </source>
</evidence>
<protein>
    <recommendedName>
        <fullName evidence="17">Cytochrome P450 734A1</fullName>
    </recommendedName>
</protein>
<accession>A0AAN7KAK5</accession>
<keyword evidence="5 14" id="KW-0812">Transmembrane</keyword>
<keyword evidence="10 13" id="KW-0503">Monooxygenase</keyword>
<dbReference type="PANTHER" id="PTHR24282">
    <property type="entry name" value="CYTOCHROME P450 FAMILY MEMBER"/>
    <property type="match status" value="1"/>
</dbReference>
<evidence type="ECO:0000313" key="16">
    <source>
        <dbReference type="Proteomes" id="UP001346149"/>
    </source>
</evidence>
<keyword evidence="8 13" id="KW-0560">Oxidoreductase</keyword>